<accession>A0A1J4JBT7</accession>
<protein>
    <submittedName>
        <fullName evidence="3">Uncharacterized protein</fullName>
    </submittedName>
</protein>
<organism evidence="3 4">
    <name type="scientific">Tritrichomonas foetus</name>
    <dbReference type="NCBI Taxonomy" id="1144522"/>
    <lineage>
        <taxon>Eukaryota</taxon>
        <taxon>Metamonada</taxon>
        <taxon>Parabasalia</taxon>
        <taxon>Tritrichomonadida</taxon>
        <taxon>Tritrichomonadidae</taxon>
        <taxon>Tritrichomonas</taxon>
    </lineage>
</organism>
<dbReference type="Proteomes" id="UP000179807">
    <property type="component" value="Unassembled WGS sequence"/>
</dbReference>
<reference evidence="3" key="1">
    <citation type="submission" date="2016-10" db="EMBL/GenBank/DDBJ databases">
        <authorList>
            <person name="Benchimol M."/>
            <person name="Almeida L.G."/>
            <person name="Vasconcelos A.T."/>
            <person name="Perreira-Neves A."/>
            <person name="Rosa I.A."/>
            <person name="Tasca T."/>
            <person name="Bogo M.R."/>
            <person name="de Souza W."/>
        </authorList>
    </citation>
    <scope>NUCLEOTIDE SEQUENCE [LARGE SCALE GENOMIC DNA]</scope>
    <source>
        <strain evidence="3">K</strain>
    </source>
</reference>
<name>A0A1J4JBT7_9EUKA</name>
<evidence type="ECO:0000256" key="1">
    <source>
        <dbReference type="SAM" id="Coils"/>
    </source>
</evidence>
<evidence type="ECO:0000313" key="4">
    <source>
        <dbReference type="Proteomes" id="UP000179807"/>
    </source>
</evidence>
<comment type="caution">
    <text evidence="3">The sequence shown here is derived from an EMBL/GenBank/DDBJ whole genome shotgun (WGS) entry which is preliminary data.</text>
</comment>
<dbReference type="VEuPathDB" id="TrichDB:TRFO_10353"/>
<feature type="region of interest" description="Disordered" evidence="2">
    <location>
        <begin position="91"/>
        <end position="122"/>
    </location>
</feature>
<feature type="coiled-coil region" evidence="1">
    <location>
        <begin position="266"/>
        <end position="330"/>
    </location>
</feature>
<keyword evidence="4" id="KW-1185">Reference proteome</keyword>
<evidence type="ECO:0000313" key="3">
    <source>
        <dbReference type="EMBL" id="OHS95711.1"/>
    </source>
</evidence>
<feature type="compositionally biased region" description="Low complexity" evidence="2">
    <location>
        <begin position="104"/>
        <end position="122"/>
    </location>
</feature>
<evidence type="ECO:0000256" key="2">
    <source>
        <dbReference type="SAM" id="MobiDB-lite"/>
    </source>
</evidence>
<keyword evidence="1" id="KW-0175">Coiled coil</keyword>
<feature type="region of interest" description="Disordered" evidence="2">
    <location>
        <begin position="387"/>
        <end position="410"/>
    </location>
</feature>
<dbReference type="GeneID" id="94830111"/>
<proteinExistence type="predicted"/>
<dbReference type="AlphaFoldDB" id="A0A1J4JBT7"/>
<dbReference type="RefSeq" id="XP_068348848.1">
    <property type="nucleotide sequence ID" value="XM_068495407.1"/>
</dbReference>
<feature type="compositionally biased region" description="Low complexity" evidence="2">
    <location>
        <begin position="394"/>
        <end position="410"/>
    </location>
</feature>
<dbReference type="EMBL" id="MLAK01001226">
    <property type="protein sequence ID" value="OHS95711.1"/>
    <property type="molecule type" value="Genomic_DNA"/>
</dbReference>
<feature type="region of interest" description="Disordered" evidence="2">
    <location>
        <begin position="1"/>
        <end position="34"/>
    </location>
</feature>
<gene>
    <name evidence="3" type="ORF">TRFO_10353</name>
</gene>
<sequence length="438" mass="51075">MLDDLGIPLPSQRNKGTTKKRRRPPQNRKVHMDFDLDDLDNLNLDDLGLNDPINDNTKKKDDDDFFKNIFNLDSDLEPDQDPETTEILVESGSPQIKNDDKTIQFSQSHQSKSLQSKSFNSNSSKTRFETSILNYLDILLADLSASFRSTLIELAESAFLYDDLISDFMIDLSNEIHDIFETEKYEFYPFDIEEILNDTNSFFSELTLPNSNSEIENENKPIRAIEVESRKLSFLDSSTELLNSIRIERAEVFSYRSGNSHFYDINNSLQYKILDFEEKKVLLEEEKDKIDMQLQKLSKKRDKLFQNNDLENDENIMKSILENKESLIQDIKNYKPDRFSQNLSSFSHMMAMEVTQCRIMNEQLMTLIDQFYYLKFPSNFQLSIPSSPTTNVLSNSRSNSPTRSPTRSPTVFIEQMKGRLRELNDKREEAKNSIDNFM</sequence>
<feature type="compositionally biased region" description="Basic residues" evidence="2">
    <location>
        <begin position="16"/>
        <end position="29"/>
    </location>
</feature>